<gene>
    <name evidence="1" type="ORF">HWI92_02240</name>
</gene>
<dbReference type="Pfam" id="PF08837">
    <property type="entry name" value="DUF1810"/>
    <property type="match status" value="1"/>
</dbReference>
<protein>
    <submittedName>
        <fullName evidence="1">DUF1810 domain-containing protein</fullName>
    </submittedName>
</protein>
<reference evidence="1 2" key="1">
    <citation type="submission" date="2020-06" db="EMBL/GenBank/DDBJ databases">
        <title>Dyadobacter sandarakinus sp. nov., isolated from the soil of the Arctic Yellow River Station.</title>
        <authorList>
            <person name="Zhang Y."/>
            <person name="Peng F."/>
        </authorList>
    </citation>
    <scope>NUCLEOTIDE SEQUENCE [LARGE SCALE GENOMIC DNA]</scope>
    <source>
        <strain evidence="1 2">Q3-56</strain>
    </source>
</reference>
<name>A0ABX7ICZ9_9BACT</name>
<dbReference type="SUPFAM" id="SSF140736">
    <property type="entry name" value="Rv1873-like"/>
    <property type="match status" value="1"/>
</dbReference>
<dbReference type="PIRSF" id="PIRSF008546">
    <property type="entry name" value="UCP008546"/>
    <property type="match status" value="1"/>
</dbReference>
<accession>A0ABX7ICZ9</accession>
<dbReference type="Proteomes" id="UP000612680">
    <property type="component" value="Chromosome"/>
</dbReference>
<dbReference type="EMBL" id="CP056775">
    <property type="protein sequence ID" value="QRR04006.1"/>
    <property type="molecule type" value="Genomic_DNA"/>
</dbReference>
<organism evidence="1 2">
    <name type="scientific">Dyadobacter sandarakinus</name>
    <dbReference type="NCBI Taxonomy" id="2747268"/>
    <lineage>
        <taxon>Bacteria</taxon>
        <taxon>Pseudomonadati</taxon>
        <taxon>Bacteroidota</taxon>
        <taxon>Cytophagia</taxon>
        <taxon>Cytophagales</taxon>
        <taxon>Spirosomataceae</taxon>
        <taxon>Dyadobacter</taxon>
    </lineage>
</organism>
<proteinExistence type="predicted"/>
<dbReference type="InterPro" id="IPR036287">
    <property type="entry name" value="Rv1873-like_sf"/>
</dbReference>
<dbReference type="Gene3D" id="1.25.40.380">
    <property type="entry name" value="Protein of unknown function DUF1810"/>
    <property type="match status" value="1"/>
</dbReference>
<sequence length="142" mass="15916">MEESSDLIKFLDAQRSDYAGALSEIRSGRKQGHWIWYIFPQIAGLGFSSTSAHYAISDLEQAGRYFKHPVLGKRLVEISEAMLTVQGKSARQILGSPDDLKLRSSMSLFNLLDQTHPVFQAVLDKYFEGVPDPRTLDAVGRK</sequence>
<keyword evidence="2" id="KW-1185">Reference proteome</keyword>
<evidence type="ECO:0000313" key="1">
    <source>
        <dbReference type="EMBL" id="QRR04006.1"/>
    </source>
</evidence>
<dbReference type="InterPro" id="IPR014937">
    <property type="entry name" value="DUF1810"/>
</dbReference>
<evidence type="ECO:0000313" key="2">
    <source>
        <dbReference type="Proteomes" id="UP000612680"/>
    </source>
</evidence>